<dbReference type="Gene3D" id="3.30.420.10">
    <property type="entry name" value="Ribonuclease H-like superfamily/Ribonuclease H"/>
    <property type="match status" value="1"/>
</dbReference>
<dbReference type="InterPro" id="IPR012337">
    <property type="entry name" value="RNaseH-like_sf"/>
</dbReference>
<keyword evidence="3" id="KW-1185">Reference proteome</keyword>
<dbReference type="Pfam" id="PF13683">
    <property type="entry name" value="rve_3"/>
    <property type="match status" value="1"/>
</dbReference>
<dbReference type="InterPro" id="IPR036397">
    <property type="entry name" value="RNaseH_sf"/>
</dbReference>
<comment type="caution">
    <text evidence="2">The sequence shown here is derived from an EMBL/GenBank/DDBJ whole genome shotgun (WGS) entry which is preliminary data.</text>
</comment>
<reference evidence="2" key="1">
    <citation type="journal article" date="2014" name="Int. J. Syst. Evol. Microbiol.">
        <title>Complete genome sequence of Corynebacterium casei LMG S-19264T (=DSM 44701T), isolated from a smear-ripened cheese.</title>
        <authorList>
            <consortium name="US DOE Joint Genome Institute (JGI-PGF)"/>
            <person name="Walter F."/>
            <person name="Albersmeier A."/>
            <person name="Kalinowski J."/>
            <person name="Ruckert C."/>
        </authorList>
    </citation>
    <scope>NUCLEOTIDE SEQUENCE</scope>
    <source>
        <strain evidence="2">CGMCC 1.6293</strain>
    </source>
</reference>
<dbReference type="InterPro" id="IPR001584">
    <property type="entry name" value="Integrase_cat-core"/>
</dbReference>
<evidence type="ECO:0000313" key="2">
    <source>
        <dbReference type="EMBL" id="GGM16763.1"/>
    </source>
</evidence>
<proteinExistence type="predicted"/>
<evidence type="ECO:0000259" key="1">
    <source>
        <dbReference type="Pfam" id="PF13683"/>
    </source>
</evidence>
<dbReference type="SUPFAM" id="SSF53098">
    <property type="entry name" value="Ribonuclease H-like"/>
    <property type="match status" value="1"/>
</dbReference>
<reference evidence="2" key="2">
    <citation type="submission" date="2020-09" db="EMBL/GenBank/DDBJ databases">
        <authorList>
            <person name="Sun Q."/>
            <person name="Zhou Y."/>
        </authorList>
    </citation>
    <scope>NUCLEOTIDE SEQUENCE</scope>
    <source>
        <strain evidence="2">CGMCC 1.6293</strain>
    </source>
</reference>
<evidence type="ECO:0000313" key="3">
    <source>
        <dbReference type="Proteomes" id="UP000649829"/>
    </source>
</evidence>
<dbReference type="GO" id="GO:0003676">
    <property type="term" value="F:nucleic acid binding"/>
    <property type="evidence" value="ECO:0007669"/>
    <property type="project" value="InterPro"/>
</dbReference>
<feature type="domain" description="Integrase catalytic" evidence="1">
    <location>
        <begin position="49"/>
        <end position="114"/>
    </location>
</feature>
<accession>A0A917WN95</accession>
<organism evidence="2 3">
    <name type="scientific">Pseudooceanicola nanhaiensis</name>
    <dbReference type="NCBI Taxonomy" id="375761"/>
    <lineage>
        <taxon>Bacteria</taxon>
        <taxon>Pseudomonadati</taxon>
        <taxon>Pseudomonadota</taxon>
        <taxon>Alphaproteobacteria</taxon>
        <taxon>Rhodobacterales</taxon>
        <taxon>Paracoccaceae</taxon>
        <taxon>Pseudooceanicola</taxon>
    </lineage>
</organism>
<sequence length="125" mass="14263">MRPETRLWPPAALFGSCARGHNPKKRFFPTCYGSCYVARETRIFTRQLGLTPCYTPLKSPESNEIAEAFVKTLKRDYVHVTPLPDTVTVLRLIAGWFEDYNDHHPHSGLKMRSPRECIAARTVTA</sequence>
<dbReference type="EMBL" id="BMLF01000008">
    <property type="protein sequence ID" value="GGM16763.1"/>
    <property type="molecule type" value="Genomic_DNA"/>
</dbReference>
<dbReference type="GO" id="GO:0015074">
    <property type="term" value="P:DNA integration"/>
    <property type="evidence" value="ECO:0007669"/>
    <property type="project" value="InterPro"/>
</dbReference>
<protein>
    <recommendedName>
        <fullName evidence="1">Integrase catalytic domain-containing protein</fullName>
    </recommendedName>
</protein>
<dbReference type="AlphaFoldDB" id="A0A917WN95"/>
<gene>
    <name evidence="2" type="ORF">GCM10011534_43380</name>
</gene>
<name>A0A917WN95_9RHOB</name>
<dbReference type="Proteomes" id="UP000649829">
    <property type="component" value="Unassembled WGS sequence"/>
</dbReference>
<dbReference type="PROSITE" id="PS51257">
    <property type="entry name" value="PROKAR_LIPOPROTEIN"/>
    <property type="match status" value="1"/>
</dbReference>